<feature type="domain" description="Heterokaryon incompatibility" evidence="1">
    <location>
        <begin position="196"/>
        <end position="342"/>
    </location>
</feature>
<keyword evidence="3" id="KW-1185">Reference proteome</keyword>
<reference evidence="2" key="1">
    <citation type="submission" date="2023-06" db="EMBL/GenBank/DDBJ databases">
        <title>Genome-scale phylogeny and comparative genomics of the fungal order Sordariales.</title>
        <authorList>
            <consortium name="Lawrence Berkeley National Laboratory"/>
            <person name="Hensen N."/>
            <person name="Bonometti L."/>
            <person name="Westerberg I."/>
            <person name="Brannstrom I.O."/>
            <person name="Guillou S."/>
            <person name="Cros-Aarteil S."/>
            <person name="Calhoun S."/>
            <person name="Haridas S."/>
            <person name="Kuo A."/>
            <person name="Mondo S."/>
            <person name="Pangilinan J."/>
            <person name="Riley R."/>
            <person name="LaButti K."/>
            <person name="Andreopoulos B."/>
            <person name="Lipzen A."/>
            <person name="Chen C."/>
            <person name="Yanf M."/>
            <person name="Daum C."/>
            <person name="Ng V."/>
            <person name="Clum A."/>
            <person name="Steindorff A."/>
            <person name="Ohm R."/>
            <person name="Martin F."/>
            <person name="Silar P."/>
            <person name="Natvig D."/>
            <person name="Lalanne C."/>
            <person name="Gautier V."/>
            <person name="Ament-velasquez S.L."/>
            <person name="Kruys A."/>
            <person name="Hutchinson M.I."/>
            <person name="Powell A.J."/>
            <person name="Barry K."/>
            <person name="Miller A.N."/>
            <person name="Grigoriev I.V."/>
            <person name="Debuchy R."/>
            <person name="Gladieux P."/>
            <person name="Thoren M.H."/>
            <person name="Johannesson H."/>
        </authorList>
    </citation>
    <scope>NUCLEOTIDE SEQUENCE</scope>
    <source>
        <strain evidence="2">SMH3187-1</strain>
    </source>
</reference>
<organism evidence="2 3">
    <name type="scientific">Schizothecium vesticola</name>
    <dbReference type="NCBI Taxonomy" id="314040"/>
    <lineage>
        <taxon>Eukaryota</taxon>
        <taxon>Fungi</taxon>
        <taxon>Dikarya</taxon>
        <taxon>Ascomycota</taxon>
        <taxon>Pezizomycotina</taxon>
        <taxon>Sordariomycetes</taxon>
        <taxon>Sordariomycetidae</taxon>
        <taxon>Sordariales</taxon>
        <taxon>Schizotheciaceae</taxon>
        <taxon>Schizothecium</taxon>
    </lineage>
</organism>
<dbReference type="EMBL" id="JAUKUD010000004">
    <property type="protein sequence ID" value="KAK0745570.1"/>
    <property type="molecule type" value="Genomic_DNA"/>
</dbReference>
<dbReference type="AlphaFoldDB" id="A0AA40EU22"/>
<proteinExistence type="predicted"/>
<name>A0AA40EU22_9PEZI</name>
<sequence>MDTQNTQPTLSVCRQCLELHQSYRKILQNPSLNHAGYQDRGQLPWGTANNCDICRILTRALTPLVHKIEAARAQQGEVPSVSLSYSREASGPGIQKVRLEATIGKQNTLWESFWLFIDLATPSNPLSRIFPPRVPGLDVLDQNVALGFAKQSLAKCISQHKCRSKDITALPTRVVYVGSHNDDVKLVIPGTRRGLYICLSHCWGRIQPLQTTKNTLAQRLHGIPFSELPKTFLEAIQFTRALGLRFIWIDSLCIVQDDTDDWLRESSRMASIYQNSTLTIAATAGLDSRAGLYRDTATKVEVTNIRATASLSAFVRPEIFHTFTSTDIEDVPLFGRGWILQERILSPRVLHFGPAELFWECRQNFWCQCGDSEPEDIELTKPAFYSLLTSSATSDVHHAWRDLIEEYSQLSLTVSSDKLHAVAGLKTDMAARRDPDVKYAFGIWTDSLKMDLVWKAFVGPGTKARRSYRTENWRAPSWSWASVDAEIMWPQSKGRWYRNGCSHSEHICFGARLLATERETLDSLDSEAKARHPTLELEGETFPALISAEPVGGEDGCCLMNQDGEKAIYSGGFWRPRDDGNPRPYTHLQLDDYDDFISAASYRRTDCKKYIHVKCMRLGTFRRQVEPQEDLKDWEEAEEYSLVLVALDEDDKGGINKYRRVGMAIYTYDPNPDEWRRAILGEFKIPKSPWEGVGTWEALNVV</sequence>
<evidence type="ECO:0000313" key="2">
    <source>
        <dbReference type="EMBL" id="KAK0745570.1"/>
    </source>
</evidence>
<protein>
    <submittedName>
        <fullName evidence="2">Heterokaryon incompatibility protein-domain-containing protein</fullName>
    </submittedName>
</protein>
<dbReference type="Pfam" id="PF06985">
    <property type="entry name" value="HET"/>
    <property type="match status" value="1"/>
</dbReference>
<dbReference type="PANTHER" id="PTHR33112">
    <property type="entry name" value="DOMAIN PROTEIN, PUTATIVE-RELATED"/>
    <property type="match status" value="1"/>
</dbReference>
<evidence type="ECO:0000259" key="1">
    <source>
        <dbReference type="Pfam" id="PF06985"/>
    </source>
</evidence>
<evidence type="ECO:0000313" key="3">
    <source>
        <dbReference type="Proteomes" id="UP001172155"/>
    </source>
</evidence>
<dbReference type="Proteomes" id="UP001172155">
    <property type="component" value="Unassembled WGS sequence"/>
</dbReference>
<dbReference type="InterPro" id="IPR010730">
    <property type="entry name" value="HET"/>
</dbReference>
<dbReference type="PANTHER" id="PTHR33112:SF13">
    <property type="entry name" value="HETEROKARYON INCOMPATIBILITY DOMAIN-CONTAINING PROTEIN"/>
    <property type="match status" value="1"/>
</dbReference>
<gene>
    <name evidence="2" type="ORF">B0T18DRAFT_409730</name>
</gene>
<accession>A0AA40EU22</accession>
<comment type="caution">
    <text evidence="2">The sequence shown here is derived from an EMBL/GenBank/DDBJ whole genome shotgun (WGS) entry which is preliminary data.</text>
</comment>